<dbReference type="AlphaFoldDB" id="A0A939DMT9"/>
<evidence type="ECO:0000313" key="1">
    <source>
        <dbReference type="EMBL" id="MBN7825132.1"/>
    </source>
</evidence>
<dbReference type="Proteomes" id="UP000664654">
    <property type="component" value="Unassembled WGS sequence"/>
</dbReference>
<protein>
    <submittedName>
        <fullName evidence="1">Uncharacterized protein</fullName>
    </submittedName>
</protein>
<gene>
    <name evidence="1" type="ORF">J0A66_07840</name>
</gene>
<reference evidence="1" key="1">
    <citation type="submission" date="2021-03" db="EMBL/GenBank/DDBJ databases">
        <title>novel species isolated from a fishpond in China.</title>
        <authorList>
            <person name="Lu H."/>
            <person name="Cai Z."/>
        </authorList>
    </citation>
    <scope>NUCLEOTIDE SEQUENCE</scope>
    <source>
        <strain evidence="1">JCM 30855</strain>
    </source>
</reference>
<dbReference type="RefSeq" id="WP_206573232.1">
    <property type="nucleotide sequence ID" value="NZ_JAFKCV010000003.1"/>
</dbReference>
<accession>A0A939DMT9</accession>
<dbReference type="EMBL" id="JAFKCV010000003">
    <property type="protein sequence ID" value="MBN7825132.1"/>
    <property type="molecule type" value="Genomic_DNA"/>
</dbReference>
<comment type="caution">
    <text evidence="1">The sequence shown here is derived from an EMBL/GenBank/DDBJ whole genome shotgun (WGS) entry which is preliminary data.</text>
</comment>
<keyword evidence="2" id="KW-1185">Reference proteome</keyword>
<evidence type="ECO:0000313" key="2">
    <source>
        <dbReference type="Proteomes" id="UP000664654"/>
    </source>
</evidence>
<sequence length="66" mass="7807">MSDFNYLYVIDLAKLQFSIHGEDRYGIPLIHKSVIRTSLLKEMANLSEDLIRLKTYWFKVDAILFI</sequence>
<proteinExistence type="predicted"/>
<organism evidence="1 2">
    <name type="scientific">Bowmanella dokdonensis</name>
    <dbReference type="NCBI Taxonomy" id="751969"/>
    <lineage>
        <taxon>Bacteria</taxon>
        <taxon>Pseudomonadati</taxon>
        <taxon>Pseudomonadota</taxon>
        <taxon>Gammaproteobacteria</taxon>
        <taxon>Alteromonadales</taxon>
        <taxon>Alteromonadaceae</taxon>
        <taxon>Bowmanella</taxon>
    </lineage>
</organism>
<name>A0A939DMT9_9ALTE</name>